<dbReference type="AlphaFoldDB" id="A0A7Y0L828"/>
<evidence type="ECO:0000256" key="1">
    <source>
        <dbReference type="SAM" id="Phobius"/>
    </source>
</evidence>
<protein>
    <submittedName>
        <fullName evidence="2">Uncharacterized protein</fullName>
    </submittedName>
</protein>
<proteinExistence type="predicted"/>
<organism evidence="2 3">
    <name type="scientific">Sulfobacillus harzensis</name>
    <dbReference type="NCBI Taxonomy" id="2729629"/>
    <lineage>
        <taxon>Bacteria</taxon>
        <taxon>Bacillati</taxon>
        <taxon>Bacillota</taxon>
        <taxon>Clostridia</taxon>
        <taxon>Eubacteriales</taxon>
        <taxon>Clostridiales Family XVII. Incertae Sedis</taxon>
        <taxon>Sulfobacillus</taxon>
    </lineage>
</organism>
<name>A0A7Y0L828_9FIRM</name>
<feature type="transmembrane region" description="Helical" evidence="1">
    <location>
        <begin position="7"/>
        <end position="29"/>
    </location>
</feature>
<gene>
    <name evidence="2" type="ORF">HIJ39_19425</name>
</gene>
<sequence length="70" mass="7714">MSYFERGHMLVVFGLILIGVSMAVMDWATTLPTDTVGLRRVIASLMIELLWLVAGITGGVIVTCVVWRYA</sequence>
<comment type="caution">
    <text evidence="2">The sequence shown here is derived from an EMBL/GenBank/DDBJ whole genome shotgun (WGS) entry which is preliminary data.</text>
</comment>
<keyword evidence="1" id="KW-1133">Transmembrane helix</keyword>
<dbReference type="Proteomes" id="UP000533476">
    <property type="component" value="Unassembled WGS sequence"/>
</dbReference>
<keyword evidence="1" id="KW-0812">Transmembrane</keyword>
<keyword evidence="1" id="KW-0472">Membrane</keyword>
<dbReference type="EMBL" id="JABBVZ010000115">
    <property type="protein sequence ID" value="NMP24491.1"/>
    <property type="molecule type" value="Genomic_DNA"/>
</dbReference>
<feature type="transmembrane region" description="Helical" evidence="1">
    <location>
        <begin position="49"/>
        <end position="69"/>
    </location>
</feature>
<evidence type="ECO:0000313" key="3">
    <source>
        <dbReference type="Proteomes" id="UP000533476"/>
    </source>
</evidence>
<dbReference type="RefSeq" id="WP_169102655.1">
    <property type="nucleotide sequence ID" value="NZ_JABBVZ010000115.1"/>
</dbReference>
<evidence type="ECO:0000313" key="2">
    <source>
        <dbReference type="EMBL" id="NMP24491.1"/>
    </source>
</evidence>
<keyword evidence="3" id="KW-1185">Reference proteome</keyword>
<reference evidence="2 3" key="1">
    <citation type="submission" date="2020-04" db="EMBL/GenBank/DDBJ databases">
        <authorList>
            <person name="Zhang R."/>
            <person name="Schippers A."/>
        </authorList>
    </citation>
    <scope>NUCLEOTIDE SEQUENCE [LARGE SCALE GENOMIC DNA]</scope>
    <source>
        <strain evidence="2 3">DSM 109850</strain>
    </source>
</reference>
<accession>A0A7Y0L828</accession>